<evidence type="ECO:0000313" key="2">
    <source>
        <dbReference type="Proteomes" id="UP000017836"/>
    </source>
</evidence>
<dbReference type="EMBL" id="KI392059">
    <property type="protein sequence ID" value="ERN20525.1"/>
    <property type="molecule type" value="Genomic_DNA"/>
</dbReference>
<evidence type="ECO:0000313" key="1">
    <source>
        <dbReference type="EMBL" id="ERN20525.1"/>
    </source>
</evidence>
<keyword evidence="2" id="KW-1185">Reference proteome</keyword>
<organism evidence="1 2">
    <name type="scientific">Amborella trichopoda</name>
    <dbReference type="NCBI Taxonomy" id="13333"/>
    <lineage>
        <taxon>Eukaryota</taxon>
        <taxon>Viridiplantae</taxon>
        <taxon>Streptophyta</taxon>
        <taxon>Embryophyta</taxon>
        <taxon>Tracheophyta</taxon>
        <taxon>Spermatophyta</taxon>
        <taxon>Magnoliopsida</taxon>
        <taxon>Amborellales</taxon>
        <taxon>Amborellaceae</taxon>
        <taxon>Amborella</taxon>
    </lineage>
</organism>
<protein>
    <submittedName>
        <fullName evidence="1">Uncharacterized protein</fullName>
    </submittedName>
</protein>
<sequence>MPWPDLLLQWQNRNRTNDGSVNELEELATLPPAACTCLFQKESAYSASPVAHAQELEKSINACIKVDKGKNQMVDKPQLPNSADPKFSISIIA</sequence>
<reference evidence="2" key="1">
    <citation type="journal article" date="2013" name="Science">
        <title>The Amborella genome and the evolution of flowering plants.</title>
        <authorList>
            <consortium name="Amborella Genome Project"/>
        </authorList>
    </citation>
    <scope>NUCLEOTIDE SEQUENCE [LARGE SCALE GENOMIC DNA]</scope>
</reference>
<dbReference type="Gramene" id="ERN20525">
    <property type="protein sequence ID" value="ERN20525"/>
    <property type="gene ID" value="AMTR_s00068p00194930"/>
</dbReference>
<accession>U5DEA3</accession>
<proteinExistence type="predicted"/>
<name>U5DEA3_AMBTC</name>
<dbReference type="AlphaFoldDB" id="U5DEA3"/>
<dbReference type="Proteomes" id="UP000017836">
    <property type="component" value="Unassembled WGS sequence"/>
</dbReference>
<gene>
    <name evidence="1" type="ORF">AMTR_s00068p00194930</name>
</gene>
<dbReference type="HOGENOM" id="CLU_2402631_0_0_1"/>